<dbReference type="InterPro" id="IPR033456">
    <property type="entry name" value="DUF5132"/>
</dbReference>
<sequence length="97" mass="10152">MSLQFAQSKLVVALSGLAAGALFAPLVGRGVRPLVRLIVKGGIVAQRELLVIVEGLREELQDIVAEAKAELGDLSESADGEEVHASHHAHAHERAGA</sequence>
<proteinExistence type="predicted"/>
<evidence type="ECO:0000313" key="3">
    <source>
        <dbReference type="Proteomes" id="UP000295497"/>
    </source>
</evidence>
<organism evidence="2 3">
    <name type="scientific">Sorangium cellulosum</name>
    <name type="common">Polyangium cellulosum</name>
    <dbReference type="NCBI Taxonomy" id="56"/>
    <lineage>
        <taxon>Bacteria</taxon>
        <taxon>Pseudomonadati</taxon>
        <taxon>Myxococcota</taxon>
        <taxon>Polyangia</taxon>
        <taxon>Polyangiales</taxon>
        <taxon>Polyangiaceae</taxon>
        <taxon>Sorangium</taxon>
    </lineage>
</organism>
<dbReference type="AlphaFoldDB" id="A0A4P2QWX0"/>
<protein>
    <recommendedName>
        <fullName evidence="4">DUF5132 domain-containing protein</fullName>
    </recommendedName>
</protein>
<dbReference type="Pfam" id="PF17195">
    <property type="entry name" value="DUF5132"/>
    <property type="match status" value="1"/>
</dbReference>
<reference evidence="2 3" key="1">
    <citation type="submission" date="2015-09" db="EMBL/GenBank/DDBJ databases">
        <title>Sorangium comparison.</title>
        <authorList>
            <person name="Zaburannyi N."/>
            <person name="Bunk B."/>
            <person name="Overmann J."/>
            <person name="Mueller R."/>
        </authorList>
    </citation>
    <scope>NUCLEOTIDE SEQUENCE [LARGE SCALE GENOMIC DNA]</scope>
    <source>
        <strain evidence="2 3">So ce836</strain>
    </source>
</reference>
<dbReference type="Proteomes" id="UP000295497">
    <property type="component" value="Chromosome"/>
</dbReference>
<name>A0A4P2QWX0_SORCE</name>
<evidence type="ECO:0000256" key="1">
    <source>
        <dbReference type="SAM" id="MobiDB-lite"/>
    </source>
</evidence>
<accession>A0A4P2QWX0</accession>
<feature type="region of interest" description="Disordered" evidence="1">
    <location>
        <begin position="75"/>
        <end position="97"/>
    </location>
</feature>
<gene>
    <name evidence="2" type="ORF">SOCE836_062210</name>
</gene>
<evidence type="ECO:0000313" key="2">
    <source>
        <dbReference type="EMBL" id="AUX34053.1"/>
    </source>
</evidence>
<dbReference type="EMBL" id="CP012672">
    <property type="protein sequence ID" value="AUX34053.1"/>
    <property type="molecule type" value="Genomic_DNA"/>
</dbReference>
<evidence type="ECO:0008006" key="4">
    <source>
        <dbReference type="Google" id="ProtNLM"/>
    </source>
</evidence>